<dbReference type="Pfam" id="PF13302">
    <property type="entry name" value="Acetyltransf_3"/>
    <property type="match status" value="1"/>
</dbReference>
<feature type="domain" description="N-acetyltransferase" evidence="1">
    <location>
        <begin position="19"/>
        <end position="184"/>
    </location>
</feature>
<dbReference type="InterPro" id="IPR016181">
    <property type="entry name" value="Acyl_CoA_acyltransferase"/>
</dbReference>
<dbReference type="PROSITE" id="PS51186">
    <property type="entry name" value="GNAT"/>
    <property type="match status" value="1"/>
</dbReference>
<sequence>MTPDPILRAVTPAPASRLVTLRDRRAADLPTLTRWLTDPGAEWRRWDAPYFPAASTTRTMRAYAESLAASSPDADEQVIDVDGVVVGMVNRSEEEPQGGGWWDLGILIYDPAYWGGGVGTRALALWVQDTLDWTDAHVLTVTTWGGNHRMLRLGARLGFRECARVRQARLWEGVRHDSVQLDLLRGEWRGLPQP</sequence>
<name>A0ABT7JJF6_9DEIO</name>
<comment type="caution">
    <text evidence="2">The sequence shown here is derived from an EMBL/GenBank/DDBJ whole genome shotgun (WGS) entry which is preliminary data.</text>
</comment>
<dbReference type="EC" id="2.-.-.-" evidence="2"/>
<dbReference type="EMBL" id="JASNGB010000161">
    <property type="protein sequence ID" value="MDL2345189.1"/>
    <property type="molecule type" value="Genomic_DNA"/>
</dbReference>
<dbReference type="Gene3D" id="3.40.630.30">
    <property type="match status" value="1"/>
</dbReference>
<protein>
    <submittedName>
        <fullName evidence="2">GNAT family protein</fullName>
        <ecNumber evidence="2">2.-.-.-</ecNumber>
    </submittedName>
</protein>
<keyword evidence="2" id="KW-0808">Transferase</keyword>
<organism evidence="2 3">
    <name type="scientific">Deinococcus rhizophilus</name>
    <dbReference type="NCBI Taxonomy" id="3049544"/>
    <lineage>
        <taxon>Bacteria</taxon>
        <taxon>Thermotogati</taxon>
        <taxon>Deinococcota</taxon>
        <taxon>Deinococci</taxon>
        <taxon>Deinococcales</taxon>
        <taxon>Deinococcaceae</taxon>
        <taxon>Deinococcus</taxon>
    </lineage>
</organism>
<gene>
    <name evidence="2" type="ORF">QOL99_13655</name>
</gene>
<dbReference type="SUPFAM" id="SSF55729">
    <property type="entry name" value="Acyl-CoA N-acyltransferases (Nat)"/>
    <property type="match status" value="1"/>
</dbReference>
<evidence type="ECO:0000259" key="1">
    <source>
        <dbReference type="PROSITE" id="PS51186"/>
    </source>
</evidence>
<dbReference type="GO" id="GO:0016740">
    <property type="term" value="F:transferase activity"/>
    <property type="evidence" value="ECO:0007669"/>
    <property type="project" value="UniProtKB-KW"/>
</dbReference>
<dbReference type="PANTHER" id="PTHR43415">
    <property type="entry name" value="SPERMIDINE N(1)-ACETYLTRANSFERASE"/>
    <property type="match status" value="1"/>
</dbReference>
<evidence type="ECO:0000313" key="2">
    <source>
        <dbReference type="EMBL" id="MDL2345189.1"/>
    </source>
</evidence>
<accession>A0ABT7JJF6</accession>
<evidence type="ECO:0000313" key="3">
    <source>
        <dbReference type="Proteomes" id="UP001302059"/>
    </source>
</evidence>
<dbReference type="InterPro" id="IPR000182">
    <property type="entry name" value="GNAT_dom"/>
</dbReference>
<proteinExistence type="predicted"/>
<dbReference type="Proteomes" id="UP001302059">
    <property type="component" value="Unassembled WGS sequence"/>
</dbReference>
<keyword evidence="3" id="KW-1185">Reference proteome</keyword>
<dbReference type="PANTHER" id="PTHR43415:SF4">
    <property type="entry name" value="N-ACETYLTRANSFERASE DOMAIN-CONTAINING PROTEIN"/>
    <property type="match status" value="1"/>
</dbReference>
<reference evidence="2 3" key="1">
    <citation type="submission" date="2023-05" db="EMBL/GenBank/DDBJ databases">
        <authorList>
            <person name="Gao F."/>
        </authorList>
    </citation>
    <scope>NUCLEOTIDE SEQUENCE [LARGE SCALE GENOMIC DNA]</scope>
    <source>
        <strain evidence="2 3">MIMF12</strain>
    </source>
</reference>